<feature type="domain" description="PTS EIIB type-4" evidence="8">
    <location>
        <begin position="1"/>
        <end position="157"/>
    </location>
</feature>
<keyword evidence="4" id="KW-0762">Sugar transport</keyword>
<dbReference type="GO" id="GO:0005737">
    <property type="term" value="C:cytoplasm"/>
    <property type="evidence" value="ECO:0007669"/>
    <property type="project" value="UniProtKB-SubCell"/>
</dbReference>
<dbReference type="EMBL" id="DTHJ01000045">
    <property type="protein sequence ID" value="HHS62350.1"/>
    <property type="molecule type" value="Genomic_DNA"/>
</dbReference>
<evidence type="ECO:0000256" key="6">
    <source>
        <dbReference type="ARBA" id="ARBA00022683"/>
    </source>
</evidence>
<gene>
    <name evidence="9" type="ORF">ENV70_01865</name>
</gene>
<evidence type="ECO:0000256" key="1">
    <source>
        <dbReference type="ARBA" id="ARBA00004496"/>
    </source>
</evidence>
<keyword evidence="7" id="KW-0418">Kinase</keyword>
<dbReference type="GO" id="GO:0016301">
    <property type="term" value="F:kinase activity"/>
    <property type="evidence" value="ECO:0007669"/>
    <property type="project" value="UniProtKB-KW"/>
</dbReference>
<dbReference type="Pfam" id="PF03830">
    <property type="entry name" value="PTSIIB_sorb"/>
    <property type="match status" value="1"/>
</dbReference>
<evidence type="ECO:0000256" key="5">
    <source>
        <dbReference type="ARBA" id="ARBA00022679"/>
    </source>
</evidence>
<evidence type="ECO:0000256" key="2">
    <source>
        <dbReference type="ARBA" id="ARBA00022448"/>
    </source>
</evidence>
<keyword evidence="3" id="KW-0963">Cytoplasm</keyword>
<reference evidence="9" key="1">
    <citation type="journal article" date="2020" name="mSystems">
        <title>Genome- and Community-Level Interaction Insights into Carbon Utilization and Element Cycling Functions of Hydrothermarchaeota in Hydrothermal Sediment.</title>
        <authorList>
            <person name="Zhou Z."/>
            <person name="Liu Y."/>
            <person name="Xu W."/>
            <person name="Pan J."/>
            <person name="Luo Z.H."/>
            <person name="Li M."/>
        </authorList>
    </citation>
    <scope>NUCLEOTIDE SEQUENCE [LARGE SCALE GENOMIC DNA]</scope>
    <source>
        <strain evidence="9">SpSt-783</strain>
    </source>
</reference>
<keyword evidence="5" id="KW-0808">Transferase</keyword>
<accession>A0A7C6AG66</accession>
<evidence type="ECO:0000256" key="7">
    <source>
        <dbReference type="ARBA" id="ARBA00022777"/>
    </source>
</evidence>
<dbReference type="Gene3D" id="3.40.35.10">
    <property type="entry name" value="Phosphotransferase system, sorbose subfamily IIB component"/>
    <property type="match status" value="1"/>
</dbReference>
<evidence type="ECO:0000256" key="3">
    <source>
        <dbReference type="ARBA" id="ARBA00022490"/>
    </source>
</evidence>
<dbReference type="GO" id="GO:0008982">
    <property type="term" value="F:protein-N(PI)-phosphohistidine-sugar phosphotransferase activity"/>
    <property type="evidence" value="ECO:0007669"/>
    <property type="project" value="InterPro"/>
</dbReference>
<dbReference type="AlphaFoldDB" id="A0A7C6AG66"/>
<dbReference type="InterPro" id="IPR036667">
    <property type="entry name" value="PTS_IIB_sorbose-sp_sf"/>
</dbReference>
<dbReference type="InterPro" id="IPR004720">
    <property type="entry name" value="PTS_IIB_sorbose-sp"/>
</dbReference>
<evidence type="ECO:0000259" key="8">
    <source>
        <dbReference type="PROSITE" id="PS51101"/>
    </source>
</evidence>
<name>A0A7C6AG66_UNCW3</name>
<dbReference type="SUPFAM" id="SSF52728">
    <property type="entry name" value="PTS IIb component"/>
    <property type="match status" value="1"/>
</dbReference>
<comment type="caution">
    <text evidence="9">The sequence shown here is derived from an EMBL/GenBank/DDBJ whole genome shotgun (WGS) entry which is preliminary data.</text>
</comment>
<protein>
    <submittedName>
        <fullName evidence="9">PTS mannose/fructose/sorbose transporter subunit IIB</fullName>
    </submittedName>
</protein>
<comment type="subcellular location">
    <subcellularLocation>
        <location evidence="1">Cytoplasm</location>
    </subcellularLocation>
</comment>
<evidence type="ECO:0000313" key="9">
    <source>
        <dbReference type="EMBL" id="HHS62350.1"/>
    </source>
</evidence>
<sequence>MLILRIDDRLIHGQVVAGWARPLGIEELIIASDTISKDAWVCNAYRLAVPENIVFHCYDIEGCVQYLKNGIDKKRTMVVVEKPVDAYNLVKNGLKVNEVYIGGLGYREGARSVVPFIYLTPEDIEFLVKIHELGIRIVGKQLPNSQPVDVIKKLTGV</sequence>
<keyword evidence="6" id="KW-0598">Phosphotransferase system</keyword>
<dbReference type="GO" id="GO:0009401">
    <property type="term" value="P:phosphoenolpyruvate-dependent sugar phosphotransferase system"/>
    <property type="evidence" value="ECO:0007669"/>
    <property type="project" value="UniProtKB-KW"/>
</dbReference>
<evidence type="ECO:0000256" key="4">
    <source>
        <dbReference type="ARBA" id="ARBA00022597"/>
    </source>
</evidence>
<keyword evidence="2" id="KW-0813">Transport</keyword>
<dbReference type="PROSITE" id="PS51101">
    <property type="entry name" value="PTS_EIIB_TYPE_4"/>
    <property type="match status" value="1"/>
</dbReference>
<proteinExistence type="predicted"/>
<organism evidence="9">
    <name type="scientific">candidate division WOR-3 bacterium</name>
    <dbReference type="NCBI Taxonomy" id="2052148"/>
    <lineage>
        <taxon>Bacteria</taxon>
        <taxon>Bacteria division WOR-3</taxon>
    </lineage>
</organism>